<dbReference type="Proteomes" id="UP000694421">
    <property type="component" value="Unplaced"/>
</dbReference>
<reference evidence="1" key="2">
    <citation type="submission" date="2025-09" db="UniProtKB">
        <authorList>
            <consortium name="Ensembl"/>
        </authorList>
    </citation>
    <scope>IDENTIFICATION</scope>
</reference>
<dbReference type="Ensembl" id="ENSSMRT00000019493.1">
    <property type="protein sequence ID" value="ENSSMRP00000016666.1"/>
    <property type="gene ID" value="ENSSMRG00000012981.1"/>
</dbReference>
<dbReference type="AlphaFoldDB" id="A0A8D0C2U3"/>
<evidence type="ECO:0000313" key="1">
    <source>
        <dbReference type="Ensembl" id="ENSSMRP00000016666.1"/>
    </source>
</evidence>
<organism evidence="1 2">
    <name type="scientific">Salvator merianae</name>
    <name type="common">Argentine black and white tegu</name>
    <name type="synonym">Tupinambis merianae</name>
    <dbReference type="NCBI Taxonomy" id="96440"/>
    <lineage>
        <taxon>Eukaryota</taxon>
        <taxon>Metazoa</taxon>
        <taxon>Chordata</taxon>
        <taxon>Craniata</taxon>
        <taxon>Vertebrata</taxon>
        <taxon>Euteleostomi</taxon>
        <taxon>Lepidosauria</taxon>
        <taxon>Squamata</taxon>
        <taxon>Bifurcata</taxon>
        <taxon>Unidentata</taxon>
        <taxon>Episquamata</taxon>
        <taxon>Laterata</taxon>
        <taxon>Teiioidea</taxon>
        <taxon>Teiidae</taxon>
        <taxon>Salvator</taxon>
    </lineage>
</organism>
<name>A0A8D0C2U3_SALMN</name>
<evidence type="ECO:0000313" key="2">
    <source>
        <dbReference type="Proteomes" id="UP000694421"/>
    </source>
</evidence>
<protein>
    <submittedName>
        <fullName evidence="1">Uncharacterized protein</fullName>
    </submittedName>
</protein>
<keyword evidence="2" id="KW-1185">Reference proteome</keyword>
<reference evidence="1" key="1">
    <citation type="submission" date="2025-08" db="UniProtKB">
        <authorList>
            <consortium name="Ensembl"/>
        </authorList>
    </citation>
    <scope>IDENTIFICATION</scope>
</reference>
<sequence>MAKMTRSILGKGPHLVTTAVPHSKPCLATFWYYTQVQVCRATQSSCFAQLTVKAALRNGLVPTEVFLSQLYFSQCHFLCYVCQNKFLQGKCCTRLISLKCFHMLLFDIPDF</sequence>
<accession>A0A8D0C2U3</accession>
<proteinExistence type="predicted"/>